<evidence type="ECO:0000313" key="2">
    <source>
        <dbReference type="Proteomes" id="UP001157418"/>
    </source>
</evidence>
<protein>
    <submittedName>
        <fullName evidence="1">Uncharacterized protein</fullName>
    </submittedName>
</protein>
<dbReference type="EMBL" id="CAKMRJ010004445">
    <property type="protein sequence ID" value="CAH1438898.1"/>
    <property type="molecule type" value="Genomic_DNA"/>
</dbReference>
<sequence length="112" mass="12815">MDSPIKVVSTPVQFSTLQERYGFQPKDDLEFPGESASFINPPKSKIAIYVKHFDVGYRLPTSDFFREPIADSDAYRFQEQRERGRGRRGSGLSGDYDDLLEFGEKVWISGEN</sequence>
<organism evidence="1 2">
    <name type="scientific">Lactuca virosa</name>
    <dbReference type="NCBI Taxonomy" id="75947"/>
    <lineage>
        <taxon>Eukaryota</taxon>
        <taxon>Viridiplantae</taxon>
        <taxon>Streptophyta</taxon>
        <taxon>Embryophyta</taxon>
        <taxon>Tracheophyta</taxon>
        <taxon>Spermatophyta</taxon>
        <taxon>Magnoliopsida</taxon>
        <taxon>eudicotyledons</taxon>
        <taxon>Gunneridae</taxon>
        <taxon>Pentapetalae</taxon>
        <taxon>asterids</taxon>
        <taxon>campanulids</taxon>
        <taxon>Asterales</taxon>
        <taxon>Asteraceae</taxon>
        <taxon>Cichorioideae</taxon>
        <taxon>Cichorieae</taxon>
        <taxon>Lactucinae</taxon>
        <taxon>Lactuca</taxon>
    </lineage>
</organism>
<proteinExistence type="predicted"/>
<accession>A0AAU9NMA6</accession>
<dbReference type="Proteomes" id="UP001157418">
    <property type="component" value="Unassembled WGS sequence"/>
</dbReference>
<evidence type="ECO:0000313" key="1">
    <source>
        <dbReference type="EMBL" id="CAH1438898.1"/>
    </source>
</evidence>
<dbReference type="AlphaFoldDB" id="A0AAU9NMA6"/>
<name>A0AAU9NMA6_9ASTR</name>
<reference evidence="1 2" key="1">
    <citation type="submission" date="2022-01" db="EMBL/GenBank/DDBJ databases">
        <authorList>
            <person name="Xiong W."/>
            <person name="Schranz E."/>
        </authorList>
    </citation>
    <scope>NUCLEOTIDE SEQUENCE [LARGE SCALE GENOMIC DNA]</scope>
</reference>
<comment type="caution">
    <text evidence="1">The sequence shown here is derived from an EMBL/GenBank/DDBJ whole genome shotgun (WGS) entry which is preliminary data.</text>
</comment>
<keyword evidence="2" id="KW-1185">Reference proteome</keyword>
<gene>
    <name evidence="1" type="ORF">LVIROSA_LOCUS25129</name>
</gene>